<name>A0A6L6II51_9ENTR</name>
<dbReference type="InterPro" id="IPR038338">
    <property type="entry name" value="PriC_sf"/>
</dbReference>
<dbReference type="AlphaFoldDB" id="A0A6L6II51"/>
<dbReference type="EMBL" id="WMJZ01000001">
    <property type="protein sequence ID" value="MTH44760.1"/>
    <property type="molecule type" value="Genomic_DNA"/>
</dbReference>
<dbReference type="NCBIfam" id="NF007500">
    <property type="entry name" value="PRK10093.1"/>
    <property type="match status" value="1"/>
</dbReference>
<organism evidence="1 2">
    <name type="scientific">Intestinirhabdus alba</name>
    <dbReference type="NCBI Taxonomy" id="2899544"/>
    <lineage>
        <taxon>Bacteria</taxon>
        <taxon>Pseudomonadati</taxon>
        <taxon>Pseudomonadota</taxon>
        <taxon>Gammaproteobacteria</taxon>
        <taxon>Enterobacterales</taxon>
        <taxon>Enterobacteriaceae</taxon>
        <taxon>Intestinirhabdus</taxon>
    </lineage>
</organism>
<protein>
    <submittedName>
        <fullName evidence="1">Primosomal replication protein N</fullName>
    </submittedName>
</protein>
<evidence type="ECO:0000313" key="2">
    <source>
        <dbReference type="Proteomes" id="UP000477739"/>
    </source>
</evidence>
<keyword evidence="2" id="KW-1185">Reference proteome</keyword>
<reference evidence="1 2" key="1">
    <citation type="submission" date="2019-11" db="EMBL/GenBank/DDBJ databases">
        <title>Escherichia alba sp. nov. isolated from the gut of plastic-eating superworms Zophobas atratus.</title>
        <authorList>
            <person name="Yang Y."/>
        </authorList>
    </citation>
    <scope>NUCLEOTIDE SEQUENCE [LARGE SCALE GENOMIC DNA]</scope>
    <source>
        <strain evidence="2">BIT-B35</strain>
    </source>
</reference>
<dbReference type="Proteomes" id="UP000477739">
    <property type="component" value="Unassembled WGS sequence"/>
</dbReference>
<evidence type="ECO:0000313" key="1">
    <source>
        <dbReference type="EMBL" id="MTH44760.1"/>
    </source>
</evidence>
<dbReference type="RefSeq" id="WP_167519289.1">
    <property type="nucleotide sequence ID" value="NZ_WMJZ01000001.1"/>
</dbReference>
<comment type="caution">
    <text evidence="1">The sequence shown here is derived from an EMBL/GenBank/DDBJ whole genome shotgun (WGS) entry which is preliminary data.</text>
</comment>
<dbReference type="Gene3D" id="1.20.1270.340">
    <property type="match status" value="1"/>
</dbReference>
<accession>A0A6L6II51</accession>
<gene>
    <name evidence="1" type="primary">priC</name>
    <name evidence="1" type="ORF">GJV78_00445</name>
</gene>
<dbReference type="Pfam" id="PF07445">
    <property type="entry name" value="PriC"/>
    <property type="match status" value="1"/>
</dbReference>
<dbReference type="InterPro" id="IPR010890">
    <property type="entry name" value="PriC"/>
</dbReference>
<proteinExistence type="predicted"/>
<sequence>MKTALLLQKLEDRLADLRRRCAPIAQHATLSARFDRQLFRTRSTRLQACLAEAEEHLAALRLAVERQQLPQAAWLAGQLASQLEAIAREADSWQLRVWDSAAPGLARWQRRRLQHQEYERRLTAMLEERQVRLDQEPDADRRQALRNEVVAWEGRLTRCRRALAKIEGVLARLTR</sequence>